<dbReference type="Proteomes" id="UP000059419">
    <property type="component" value="Chromosome 1"/>
</dbReference>
<keyword evidence="2" id="KW-1003">Cell membrane</keyword>
<dbReference type="NCBIfam" id="NF007973">
    <property type="entry name" value="PRK10697.1"/>
    <property type="match status" value="1"/>
</dbReference>
<dbReference type="InterPro" id="IPR007168">
    <property type="entry name" value="Phageshock_PspC_N"/>
</dbReference>
<dbReference type="AlphaFoldDB" id="A0A0U5L160"/>
<accession>A0A0U5L160</accession>
<proteinExistence type="predicted"/>
<evidence type="ECO:0000259" key="7">
    <source>
        <dbReference type="Pfam" id="PF04024"/>
    </source>
</evidence>
<keyword evidence="5 6" id="KW-0472">Membrane</keyword>
<name>A0A0U5L160_9GAMM</name>
<reference evidence="9" key="1">
    <citation type="submission" date="2015-11" db="EMBL/GenBank/DDBJ databases">
        <authorList>
            <person name="Blom J."/>
        </authorList>
    </citation>
    <scope>NUCLEOTIDE SEQUENCE [LARGE SCALE GENOMIC DNA]</scope>
</reference>
<organism evidence="8 9">
    <name type="scientific">Duffyella gerundensis</name>
    <dbReference type="NCBI Taxonomy" id="1619313"/>
    <lineage>
        <taxon>Bacteria</taxon>
        <taxon>Pseudomonadati</taxon>
        <taxon>Pseudomonadota</taxon>
        <taxon>Gammaproteobacteria</taxon>
        <taxon>Enterobacterales</taxon>
        <taxon>Erwiniaceae</taxon>
        <taxon>Duffyella</taxon>
    </lineage>
</organism>
<evidence type="ECO:0000256" key="2">
    <source>
        <dbReference type="ARBA" id="ARBA00022475"/>
    </source>
</evidence>
<evidence type="ECO:0000256" key="5">
    <source>
        <dbReference type="ARBA" id="ARBA00023136"/>
    </source>
</evidence>
<feature type="transmembrane region" description="Helical" evidence="6">
    <location>
        <begin position="37"/>
        <end position="61"/>
    </location>
</feature>
<sequence length="119" mass="13407">MTRIAIRGKTLWRIPQQGKLMGVCAGLAHYLDIPVRLLRVIVVLSMIFGLFFFTLVAYFALGFVLDPMPADAEEQGTPSASELLDDLEHALQGGETAIREMERYVTSETFSVRSRFRQL</sequence>
<dbReference type="STRING" id="1619313.EM595_1908"/>
<dbReference type="NCBIfam" id="TIGR02978">
    <property type="entry name" value="phageshock_pspC"/>
    <property type="match status" value="1"/>
</dbReference>
<keyword evidence="9" id="KW-1185">Reference proteome</keyword>
<dbReference type="PANTHER" id="PTHR33885:SF3">
    <property type="entry name" value="PHAGE SHOCK PROTEIN C"/>
    <property type="match status" value="1"/>
</dbReference>
<dbReference type="InterPro" id="IPR052027">
    <property type="entry name" value="PspC"/>
</dbReference>
<keyword evidence="4 6" id="KW-1133">Transmembrane helix</keyword>
<dbReference type="GO" id="GO:0005886">
    <property type="term" value="C:plasma membrane"/>
    <property type="evidence" value="ECO:0007669"/>
    <property type="project" value="UniProtKB-SubCell"/>
</dbReference>
<evidence type="ECO:0000313" key="8">
    <source>
        <dbReference type="EMBL" id="CUU24142.1"/>
    </source>
</evidence>
<dbReference type="PANTHER" id="PTHR33885">
    <property type="entry name" value="PHAGE SHOCK PROTEIN C"/>
    <property type="match status" value="1"/>
</dbReference>
<comment type="subcellular location">
    <subcellularLocation>
        <location evidence="1">Cell membrane</location>
        <topology evidence="1">Single-pass membrane protein</topology>
    </subcellularLocation>
</comment>
<dbReference type="InterPro" id="IPR014320">
    <property type="entry name" value="Phageshock_PspC"/>
</dbReference>
<gene>
    <name evidence="8" type="ORF">EM595_1908</name>
</gene>
<protein>
    <submittedName>
        <fullName evidence="8">Putative membrane protein</fullName>
    </submittedName>
</protein>
<dbReference type="PATRIC" id="fig|1619313.3.peg.1981"/>
<dbReference type="GeneID" id="84613071"/>
<dbReference type="EMBL" id="LN907827">
    <property type="protein sequence ID" value="CUU24142.1"/>
    <property type="molecule type" value="Genomic_DNA"/>
</dbReference>
<keyword evidence="3 6" id="KW-0812">Transmembrane</keyword>
<dbReference type="RefSeq" id="WP_067430873.1">
    <property type="nucleotide sequence ID" value="NZ_CP072598.1"/>
</dbReference>
<dbReference type="KEGG" id="ege:EM595_1908"/>
<feature type="domain" description="Phage shock protein PspC N-terminal" evidence="7">
    <location>
        <begin position="9"/>
        <end position="66"/>
    </location>
</feature>
<evidence type="ECO:0000313" key="9">
    <source>
        <dbReference type="Proteomes" id="UP000059419"/>
    </source>
</evidence>
<evidence type="ECO:0000256" key="1">
    <source>
        <dbReference type="ARBA" id="ARBA00004162"/>
    </source>
</evidence>
<evidence type="ECO:0000256" key="4">
    <source>
        <dbReference type="ARBA" id="ARBA00022989"/>
    </source>
</evidence>
<evidence type="ECO:0000256" key="3">
    <source>
        <dbReference type="ARBA" id="ARBA00022692"/>
    </source>
</evidence>
<dbReference type="OrthoDB" id="7359894at2"/>
<dbReference type="Pfam" id="PF04024">
    <property type="entry name" value="PspC"/>
    <property type="match status" value="1"/>
</dbReference>
<evidence type="ECO:0000256" key="6">
    <source>
        <dbReference type="SAM" id="Phobius"/>
    </source>
</evidence>